<feature type="transmembrane region" description="Helical" evidence="1">
    <location>
        <begin position="61"/>
        <end position="80"/>
    </location>
</feature>
<evidence type="ECO:0000313" key="2">
    <source>
        <dbReference type="EMBL" id="PIR40356.1"/>
    </source>
</evidence>
<keyword evidence="1" id="KW-1133">Transmembrane helix</keyword>
<feature type="transmembrane region" description="Helical" evidence="1">
    <location>
        <begin position="162"/>
        <end position="185"/>
    </location>
</feature>
<proteinExistence type="predicted"/>
<feature type="transmembrane region" description="Helical" evidence="1">
    <location>
        <begin position="92"/>
        <end position="108"/>
    </location>
</feature>
<organism evidence="2 3">
    <name type="scientific">Candidatus Zambryskibacteria bacterium CG10_big_fil_rev_8_21_14_0_10_34_34</name>
    <dbReference type="NCBI Taxonomy" id="1975114"/>
    <lineage>
        <taxon>Bacteria</taxon>
        <taxon>Candidatus Zambryskiibacteriota</taxon>
    </lineage>
</organism>
<comment type="caution">
    <text evidence="2">The sequence shown here is derived from an EMBL/GenBank/DDBJ whole genome shotgun (WGS) entry which is preliminary data.</text>
</comment>
<dbReference type="AlphaFoldDB" id="A0A2H0R264"/>
<feature type="transmembrane region" description="Helical" evidence="1">
    <location>
        <begin position="37"/>
        <end position="55"/>
    </location>
</feature>
<sequence length="196" mass="21746">MFGFTGTFGIIAGIFSFSAYLFYIVAILKGKTKPSRATWFIWAFIGIILAISYRASGAEDTIWVAVSEAIAPTIIALLTIKYGVGGTEKIDIIAFIGALISLILWWIFGTPVVALVTNLAIDFFAAIPTIKKSWHKPDEEDRFAWTLTQIGNLSNLFAIDKIIFAVIIYPIYTFIIDGVITGLLYRPLFKKTNYGK</sequence>
<accession>A0A2H0R264</accession>
<gene>
    <name evidence="2" type="ORF">COV33_00150</name>
</gene>
<keyword evidence="1" id="KW-0812">Transmembrane</keyword>
<keyword evidence="1" id="KW-0472">Membrane</keyword>
<reference evidence="2 3" key="1">
    <citation type="submission" date="2017-09" db="EMBL/GenBank/DDBJ databases">
        <title>Depth-based differentiation of microbial function through sediment-hosted aquifers and enrichment of novel symbionts in the deep terrestrial subsurface.</title>
        <authorList>
            <person name="Probst A.J."/>
            <person name="Ladd B."/>
            <person name="Jarett J.K."/>
            <person name="Geller-Mcgrath D.E."/>
            <person name="Sieber C.M."/>
            <person name="Emerson J.B."/>
            <person name="Anantharaman K."/>
            <person name="Thomas B.C."/>
            <person name="Malmstrom R."/>
            <person name="Stieglmeier M."/>
            <person name="Klingl A."/>
            <person name="Woyke T."/>
            <person name="Ryan C.M."/>
            <person name="Banfield J.F."/>
        </authorList>
    </citation>
    <scope>NUCLEOTIDE SEQUENCE [LARGE SCALE GENOMIC DNA]</scope>
    <source>
        <strain evidence="2">CG10_big_fil_rev_8_21_14_0_10_34_34</strain>
    </source>
</reference>
<name>A0A2H0R264_9BACT</name>
<protein>
    <submittedName>
        <fullName evidence="2">Uncharacterized protein</fullName>
    </submittedName>
</protein>
<evidence type="ECO:0000256" key="1">
    <source>
        <dbReference type="SAM" id="Phobius"/>
    </source>
</evidence>
<dbReference type="Proteomes" id="UP000230828">
    <property type="component" value="Unassembled WGS sequence"/>
</dbReference>
<feature type="transmembrane region" description="Helical" evidence="1">
    <location>
        <begin position="6"/>
        <end position="25"/>
    </location>
</feature>
<dbReference type="EMBL" id="PCXM01000003">
    <property type="protein sequence ID" value="PIR40356.1"/>
    <property type="molecule type" value="Genomic_DNA"/>
</dbReference>
<evidence type="ECO:0000313" key="3">
    <source>
        <dbReference type="Proteomes" id="UP000230828"/>
    </source>
</evidence>